<accession>A0ABX0D6R9</accession>
<comment type="caution">
    <text evidence="1">The sequence shown here is derived from an EMBL/GenBank/DDBJ whole genome shotgun (WGS) entry which is preliminary data.</text>
</comment>
<dbReference type="EMBL" id="JAAILA010000013">
    <property type="protein sequence ID" value="NEX89152.1"/>
    <property type="molecule type" value="Genomic_DNA"/>
</dbReference>
<name>A0ABX0D6R9_9GAMM</name>
<evidence type="ECO:0000313" key="1">
    <source>
        <dbReference type="EMBL" id="NEX89152.1"/>
    </source>
</evidence>
<reference evidence="1 2" key="1">
    <citation type="submission" date="2020-02" db="EMBL/GenBank/DDBJ databases">
        <title>Genome sequencing of Aeromonas rivipollensis.</title>
        <authorList>
            <person name="Fono-Tamo Ubani E.K."/>
            <person name="Lekota K.E."/>
        </authorList>
    </citation>
    <scope>NUCLEOTIDE SEQUENCE [LARGE SCALE GENOMIC DNA]</scope>
    <source>
        <strain evidence="1 2">G78</strain>
    </source>
</reference>
<organism evidence="1 2">
    <name type="scientific">Aeromonas rivipollensis</name>
    <dbReference type="NCBI Taxonomy" id="948519"/>
    <lineage>
        <taxon>Bacteria</taxon>
        <taxon>Pseudomonadati</taxon>
        <taxon>Pseudomonadota</taxon>
        <taxon>Gammaproteobacteria</taxon>
        <taxon>Aeromonadales</taxon>
        <taxon>Aeromonadaceae</taxon>
        <taxon>Aeromonas</taxon>
    </lineage>
</organism>
<keyword evidence="2" id="KW-1185">Reference proteome</keyword>
<protein>
    <submittedName>
        <fullName evidence="1">Uncharacterized protein</fullName>
    </submittedName>
</protein>
<sequence>MAVTFSDACERDIRRARYVRVAVYPEVKDWLPVQVRLEVSDCPRQLGFTSKTHRAGHYLIQGAELAEVMKAVNALRGQQQPATLEMIPCAIS</sequence>
<evidence type="ECO:0000313" key="2">
    <source>
        <dbReference type="Proteomes" id="UP000472827"/>
    </source>
</evidence>
<dbReference type="RefSeq" id="WP_163137000.1">
    <property type="nucleotide sequence ID" value="NZ_JAAILA010000013.1"/>
</dbReference>
<proteinExistence type="predicted"/>
<gene>
    <name evidence="1" type="ORF">G4923_10595</name>
</gene>
<dbReference type="Proteomes" id="UP000472827">
    <property type="component" value="Unassembled WGS sequence"/>
</dbReference>